<evidence type="ECO:0000259" key="1">
    <source>
        <dbReference type="Pfam" id="PF13679"/>
    </source>
</evidence>
<evidence type="ECO:0000313" key="2">
    <source>
        <dbReference type="EMBL" id="GFH06347.1"/>
    </source>
</evidence>
<accession>A0A699Y837</accession>
<feature type="domain" description="Methyltransferase" evidence="1">
    <location>
        <begin position="10"/>
        <end position="46"/>
    </location>
</feature>
<dbReference type="EMBL" id="BLLF01000034">
    <property type="protein sequence ID" value="GFH06347.1"/>
    <property type="molecule type" value="Genomic_DNA"/>
</dbReference>
<name>A0A699Y837_HAELA</name>
<protein>
    <submittedName>
        <fullName evidence="2">Methyltranfer_dom domain-containing protein</fullName>
    </submittedName>
</protein>
<sequence length="174" mass="17827">MAAVDFGACDVALALHACGAATDHALQQAQRTRAAFVVSPCCIGKLGAAGGQGDPPQLSTPAVPSTLAAGEQQAAAVAPQPLSYPRSRWLRQGLASLPDFLLLAQAGDISHAGAHSHSQLARLAKTSIELDRAQHMAEAGYLTALTSCVLQQLHPFKSDVIVGVPAEGVEEGSS</sequence>
<dbReference type="Proteomes" id="UP000485058">
    <property type="component" value="Unassembled WGS sequence"/>
</dbReference>
<gene>
    <name evidence="2" type="ORF">HaLaN_00962</name>
</gene>
<comment type="caution">
    <text evidence="2">The sequence shown here is derived from an EMBL/GenBank/DDBJ whole genome shotgun (WGS) entry which is preliminary data.</text>
</comment>
<dbReference type="PANTHER" id="PTHR13369:SF0">
    <property type="entry name" value="GLUTATHIONE S-TRANSFERASE C-TERMINAL DOMAIN-CONTAINING PROTEIN"/>
    <property type="match status" value="1"/>
</dbReference>
<dbReference type="AlphaFoldDB" id="A0A699Y837"/>
<reference evidence="2 3" key="1">
    <citation type="submission" date="2020-02" db="EMBL/GenBank/DDBJ databases">
        <title>Draft genome sequence of Haematococcus lacustris strain NIES-144.</title>
        <authorList>
            <person name="Morimoto D."/>
            <person name="Nakagawa S."/>
            <person name="Yoshida T."/>
            <person name="Sawayama S."/>
        </authorList>
    </citation>
    <scope>NUCLEOTIDE SEQUENCE [LARGE SCALE GENOMIC DNA]</scope>
    <source>
        <strain evidence="2 3">NIES-144</strain>
    </source>
</reference>
<organism evidence="2 3">
    <name type="scientific">Haematococcus lacustris</name>
    <name type="common">Green alga</name>
    <name type="synonym">Haematococcus pluvialis</name>
    <dbReference type="NCBI Taxonomy" id="44745"/>
    <lineage>
        <taxon>Eukaryota</taxon>
        <taxon>Viridiplantae</taxon>
        <taxon>Chlorophyta</taxon>
        <taxon>core chlorophytes</taxon>
        <taxon>Chlorophyceae</taxon>
        <taxon>CS clade</taxon>
        <taxon>Chlamydomonadales</taxon>
        <taxon>Haematococcaceae</taxon>
        <taxon>Haematococcus</taxon>
    </lineage>
</organism>
<dbReference type="Pfam" id="PF13679">
    <property type="entry name" value="Methyltransf_32"/>
    <property type="match status" value="1"/>
</dbReference>
<keyword evidence="3" id="KW-1185">Reference proteome</keyword>
<dbReference type="PANTHER" id="PTHR13369">
    <property type="match status" value="1"/>
</dbReference>
<evidence type="ECO:0000313" key="3">
    <source>
        <dbReference type="Proteomes" id="UP000485058"/>
    </source>
</evidence>
<proteinExistence type="predicted"/>
<dbReference type="InterPro" id="IPR025714">
    <property type="entry name" value="Methyltranfer_dom"/>
</dbReference>
<dbReference type="GO" id="GO:0005737">
    <property type="term" value="C:cytoplasm"/>
    <property type="evidence" value="ECO:0007669"/>
    <property type="project" value="TreeGrafter"/>
</dbReference>